<evidence type="ECO:0000313" key="4">
    <source>
        <dbReference type="Proteomes" id="UP000198577"/>
    </source>
</evidence>
<protein>
    <submittedName>
        <fullName evidence="3">Phage tail tape measure protein, TP901 family, core region</fullName>
    </submittedName>
</protein>
<feature type="domain" description="Phage tail tape measure protein" evidence="2">
    <location>
        <begin position="109"/>
        <end position="304"/>
    </location>
</feature>
<evidence type="ECO:0000259" key="2">
    <source>
        <dbReference type="Pfam" id="PF10145"/>
    </source>
</evidence>
<accession>A0A1I5WTC2</accession>
<dbReference type="Proteomes" id="UP000198577">
    <property type="component" value="Unassembled WGS sequence"/>
</dbReference>
<dbReference type="Pfam" id="PF10145">
    <property type="entry name" value="PhageMin_Tail"/>
    <property type="match status" value="1"/>
</dbReference>
<gene>
    <name evidence="3" type="ORF">SAMN05444406_11914</name>
</gene>
<sequence>MALIDLGTYQWNVVADAKQFNESMQEIDKSMDNVEQKGNKLSTFLKVSLAGAFAGVAAGIGKMVYDGIQGFADMEQSLAQFQATTGATGKEVEEIKNLALELYKVNTDSMEDIIATSTAMKQAMGLTTDEIKRTQQAFMDYAKTTGQANTDVISAIDDIADAWGLSLDEMVGALDMFKASSEQFGTDVAEIQKAMQQLAPASKALGLSFEETNGLLNAMAESGLDANSAVTALNYAARQVKSPAEFRKMLEDIQKIEDPTKRTQKAVELFGARAGVAMANLLDGTKNLDDFIITMEEAQGTVTQASQAFDQNFNVQLELLKKQFSGVLIEIGGKLMPILNELMSWVSQHMPEISGFIDGVINVIGEAIGWIQQNVLPLLQPIFQEIFNTLGTLKQTWEQIWSALQPYIMPILNGIIGAVQPFLSGIQDLFRAFSALLKGDWENLWTSLQNMFSNLGEGIKSVVSGVFTSLGMILGNIWNGIKNTASNIWNGIKESVSAQMNALQMSISNIWNNIKNAASTTWNNIKSAVIAQVDSLKMSVANIWNSIQTTTSNIWNGIKNAVSTAVDSLRTGISNAFSSIKNITSTVWNKIKEAILRPFIAAKNTIWDIINTIKNWFANLKLPEIKLPKIKLPHFKITGSFSLNPPSVPRISVEWYDKGGIFYEPTVIGVAEKRPEVVGALEDIRDLFRETLIDTIPRLEIPNTVAYAAAIPTTTVKTTQNVNQNVKLGNVNINIKVERIENEQHVDALARQIRAEVESMFETMLRKSGLSLGVSKGF</sequence>
<dbReference type="EMBL" id="FOXR01000019">
    <property type="protein sequence ID" value="SFQ22747.1"/>
    <property type="molecule type" value="Genomic_DNA"/>
</dbReference>
<name>A0A1I5WTC2_9FIRM</name>
<proteinExistence type="predicted"/>
<dbReference type="PANTHER" id="PTHR37813">
    <property type="entry name" value="FELS-2 PROPHAGE PROTEIN"/>
    <property type="match status" value="1"/>
</dbReference>
<dbReference type="STRING" id="937334.SAMN05444406_11914"/>
<dbReference type="PANTHER" id="PTHR37813:SF1">
    <property type="entry name" value="FELS-2 PROPHAGE PROTEIN"/>
    <property type="match status" value="1"/>
</dbReference>
<dbReference type="Gene3D" id="1.20.120.20">
    <property type="entry name" value="Apolipoprotein"/>
    <property type="match status" value="1"/>
</dbReference>
<dbReference type="InterPro" id="IPR016024">
    <property type="entry name" value="ARM-type_fold"/>
</dbReference>
<evidence type="ECO:0000313" key="3">
    <source>
        <dbReference type="EMBL" id="SFQ22747.1"/>
    </source>
</evidence>
<reference evidence="3 4" key="1">
    <citation type="submission" date="2016-10" db="EMBL/GenBank/DDBJ databases">
        <authorList>
            <person name="de Groot N.N."/>
        </authorList>
    </citation>
    <scope>NUCLEOTIDE SEQUENCE [LARGE SCALE GENOMIC DNA]</scope>
    <source>
        <strain evidence="3 4">DSM 20678</strain>
    </source>
</reference>
<dbReference type="InterPro" id="IPR010090">
    <property type="entry name" value="Phage_tape_meas"/>
</dbReference>
<organism evidence="3 4">
    <name type="scientific">Caldicoprobacter faecalis</name>
    <dbReference type="NCBI Taxonomy" id="937334"/>
    <lineage>
        <taxon>Bacteria</taxon>
        <taxon>Bacillati</taxon>
        <taxon>Bacillota</taxon>
        <taxon>Clostridia</taxon>
        <taxon>Caldicoprobacterales</taxon>
        <taxon>Caldicoprobacteraceae</taxon>
        <taxon>Caldicoprobacter</taxon>
    </lineage>
</organism>
<dbReference type="SUPFAM" id="SSF48371">
    <property type="entry name" value="ARM repeat"/>
    <property type="match status" value="1"/>
</dbReference>
<keyword evidence="4" id="KW-1185">Reference proteome</keyword>
<dbReference type="OrthoDB" id="9780715at2"/>
<dbReference type="NCBIfam" id="TIGR01760">
    <property type="entry name" value="tape_meas_TP901"/>
    <property type="match status" value="2"/>
</dbReference>
<keyword evidence="1" id="KW-1188">Viral release from host cell</keyword>
<dbReference type="AlphaFoldDB" id="A0A1I5WTC2"/>
<dbReference type="RefSeq" id="WP_092282448.1">
    <property type="nucleotide sequence ID" value="NZ_FOXR01000019.1"/>
</dbReference>
<evidence type="ECO:0000256" key="1">
    <source>
        <dbReference type="ARBA" id="ARBA00022612"/>
    </source>
</evidence>